<feature type="compositionally biased region" description="Polar residues" evidence="1">
    <location>
        <begin position="202"/>
        <end position="213"/>
    </location>
</feature>
<dbReference type="RefSeq" id="XP_026026642.1">
    <property type="nucleotide sequence ID" value="XM_026170857.1"/>
</dbReference>
<reference evidence="3" key="3">
    <citation type="submission" date="2025-08" db="UniProtKB">
        <authorList>
            <consortium name="Ensembl"/>
        </authorList>
    </citation>
    <scope>IDENTIFICATION</scope>
</reference>
<dbReference type="GeneTree" id="ENSGT00390000009258"/>
<reference evidence="3 4" key="1">
    <citation type="submission" date="2018-05" db="EMBL/GenBank/DDBJ databases">
        <authorList>
            <person name="Datahose"/>
        </authorList>
    </citation>
    <scope>NUCLEOTIDE SEQUENCE</scope>
</reference>
<dbReference type="InterPro" id="IPR018849">
    <property type="entry name" value="Urb2/Npa2_C"/>
</dbReference>
<dbReference type="GO" id="GO:0005730">
    <property type="term" value="C:nucleolus"/>
    <property type="evidence" value="ECO:0007669"/>
    <property type="project" value="TreeGrafter"/>
</dbReference>
<dbReference type="Pfam" id="PF10441">
    <property type="entry name" value="Urb2"/>
    <property type="match status" value="1"/>
</dbReference>
<evidence type="ECO:0000259" key="2">
    <source>
        <dbReference type="Pfam" id="PF10441"/>
    </source>
</evidence>
<protein>
    <recommendedName>
        <fullName evidence="2">Nucleolar 27S pre-rRNA processing Urb2/Npa2 C-terminal domain-containing protein</fullName>
    </recommendedName>
</protein>
<feature type="region of interest" description="Disordered" evidence="1">
    <location>
        <begin position="202"/>
        <end position="223"/>
    </location>
</feature>
<reference evidence="3" key="4">
    <citation type="submission" date="2025-09" db="UniProtKB">
        <authorList>
            <consortium name="Ensembl"/>
        </authorList>
    </citation>
    <scope>IDENTIFICATION</scope>
</reference>
<reference evidence="4" key="2">
    <citation type="submission" date="2023-03" db="EMBL/GenBank/DDBJ databases">
        <authorList>
            <consortium name="Wellcome Sanger Institute Data Sharing"/>
        </authorList>
    </citation>
    <scope>NUCLEOTIDE SEQUENCE [LARGE SCALE GENOMIC DNA]</scope>
</reference>
<proteinExistence type="predicted"/>
<name>A0A3P8P937_ASTCA</name>
<dbReference type="OMA" id="DYNHYHK"/>
<evidence type="ECO:0000313" key="3">
    <source>
        <dbReference type="Ensembl" id="ENSACLP00000013500.2"/>
    </source>
</evidence>
<accession>A0A3P8P937</accession>
<dbReference type="PANTHER" id="PTHR15682">
    <property type="entry name" value="UNHEALTHY RIBOSOME BIOGENESIS PROTEIN 2 HOMOLOG"/>
    <property type="match status" value="1"/>
</dbReference>
<evidence type="ECO:0000256" key="1">
    <source>
        <dbReference type="SAM" id="MobiDB-lite"/>
    </source>
</evidence>
<organism evidence="3 4">
    <name type="scientific">Astatotilapia calliptera</name>
    <name type="common">Eastern happy</name>
    <name type="synonym">Chromis callipterus</name>
    <dbReference type="NCBI Taxonomy" id="8154"/>
    <lineage>
        <taxon>Eukaryota</taxon>
        <taxon>Metazoa</taxon>
        <taxon>Chordata</taxon>
        <taxon>Craniata</taxon>
        <taxon>Vertebrata</taxon>
        <taxon>Euteleostomi</taxon>
        <taxon>Actinopterygii</taxon>
        <taxon>Neopterygii</taxon>
        <taxon>Teleostei</taxon>
        <taxon>Neoteleostei</taxon>
        <taxon>Acanthomorphata</taxon>
        <taxon>Ovalentaria</taxon>
        <taxon>Cichlomorphae</taxon>
        <taxon>Cichliformes</taxon>
        <taxon>Cichlidae</taxon>
        <taxon>African cichlids</taxon>
        <taxon>Pseudocrenilabrinae</taxon>
        <taxon>Haplochromini</taxon>
        <taxon>Astatotilapia</taxon>
    </lineage>
</organism>
<dbReference type="InterPro" id="IPR052609">
    <property type="entry name" value="Ribosome_Biogenesis_Reg"/>
</dbReference>
<dbReference type="GeneID" id="113024129"/>
<sequence length="1651" mass="184458">MAAIYSGIHLKLKSPQTPWDNKLKLARFAWISSQCLLPNKEQVLLDWCTHALSLYYSKKVEFSQDFLEGLWCYLDDVLHSRKLQSFLKQGKTITLKLNMAQLLDQLQKCTHVGSKSSGCVSYILSVCQCIFSSPALSSVFTSKYELMVDLLAKLCSLACRELQEQLPMEYLKKEPVTSHDESMAECLQTEPATNMETSQMDMLNGSSVDQPQSDVDKSSSKPKENLHSANLFEVLLQVLSSYLSVQRQQANPSRVSSMVTNHLLQPFVLLRHLLTSGEFAARLAHLRLRQQLCRDIRMKMDSILQLALFPSEHLNLYKEELLPPKEDSGKRGSRGTKGPFKPVNAVLSKLSDRGYCEPSLHYPVKSSALCLLFKFFLEKYGKARVEDEEEQRMLCFYFLSRLVPTLDLHLGEQKSPPASMSSPENWNLALLAVESLLSQALSTGIYNVAADRIRHKDVQLNFYRAVGQLLFNEAQPSIPSWYRCLKVLLSLNHLILEPDLDQLLSSAWINAECMEARVQRARQLMVCSLLQTYTKLRQLPRLFSELMSVICQPALDDLRPPLLPESISTSLRTCLLDTPPSQVLEICSSVMEAIRKYILPDLVKEKTEGERMETDGEHEDQERKDASLKLLPLSQLLHAVLFNLKTLDNASPVPLVRQSQDLMKGFQSLIKELLRVVSTEKKNRNTSSVQKASKKGRKSLNLKEKPSESKTGALWEQKTLEAALLLRYTWVEVDTLFHMHCYKYASPDEAPSSSPISDIESLLSGDILPACHRPSPSYSPMSCMLLKLLTLQQMKKILLDDVLLGESSTAALLKRSAQFILATSELEVSLDGEQAWDRQISSVTTSSYFAAHWYLVTTNLPLILCHLSSEDVRCIAYILISSFLNRRTDGSEDLPPDSLTVSLISSQLLQSPMLAELPSLFSATVWSLTQRIICVLGAAHTPEVCSTLLTFQEREAVSSQRDASQPLPTLVKKETIVEDILTSSKTGEIFVLLTETESRELVGLLQILTILHPDGLSSEDLSCVFLLLFFMLTSTSCKPERMTESGGDALFLGKLLGVLTHLLESKNFQSVLKLMHGSTLLQAALSSLLWHRSSARAQATCSTDWLDFIKAVQVFIQTLVSLIIIRNSSVRLNLDQFASHLTSEEVTSIQNAESSSGASLSSVHLLLASVTSFSQVMISNLGRSKALDQILTQILAKITASLVPAVEFVLKPQTLSEGVNQPASILGQAFLVDVVTVMLQSELSSLSVEDENKHSGTRLTHMSLYQGFCQQILKEISSAPRPMDFLVSSLRFLSSFYQAVQMVEGKDTEEEGGMKKGRNELDDLYIQILQTVHRLLTAPWLPSTDLSELEPAVQELLRHLVAKSTTSRFNLLLMTIREGLDISKLRAGNCREALSAVITIKLLSCCQLPETCSRALWLIAPQIISAVVFLVRLSSQDVSLTLPFTIPTIMSMTSLLRQGEGQITSPHHVTLILGALQSVPLDHMTPTVYHSAFLAVHEALFAIIQCHPQAMLNAAPSFLNVFYRLVASIVQEGRQRGDGDAGPDSDVYFQCSRLVERMYSHIAAAAQSFTALSAFMVAQYVTELQKVTLRPDVKLHLTEGIYLILDLCKEQDIKFLRAGLPMGVREVFNELYGSYTHYHKAQRQGEEKYTV</sequence>
<dbReference type="GO" id="GO:1901796">
    <property type="term" value="P:regulation of signal transduction by p53 class mediator"/>
    <property type="evidence" value="ECO:0007669"/>
    <property type="project" value="Ensembl"/>
</dbReference>
<feature type="domain" description="Nucleolar 27S pre-rRNA processing Urb2/Npa2 C-terminal" evidence="2">
    <location>
        <begin position="1454"/>
        <end position="1642"/>
    </location>
</feature>
<feature type="compositionally biased region" description="Basic and acidic residues" evidence="1">
    <location>
        <begin position="214"/>
        <end position="223"/>
    </location>
</feature>
<gene>
    <name evidence="3" type="primary">URB2</name>
</gene>
<dbReference type="GO" id="GO:0042254">
    <property type="term" value="P:ribosome biogenesis"/>
    <property type="evidence" value="ECO:0007669"/>
    <property type="project" value="TreeGrafter"/>
</dbReference>
<dbReference type="PANTHER" id="PTHR15682:SF2">
    <property type="entry name" value="UNHEALTHY RIBOSOME BIOGENESIS PROTEIN 2 HOMOLOG"/>
    <property type="match status" value="1"/>
</dbReference>
<dbReference type="Proteomes" id="UP000265100">
    <property type="component" value="Chromosome 1"/>
</dbReference>
<evidence type="ECO:0000313" key="4">
    <source>
        <dbReference type="Proteomes" id="UP000265100"/>
    </source>
</evidence>
<keyword evidence="4" id="KW-1185">Reference proteome</keyword>
<dbReference type="GO" id="GO:1902036">
    <property type="term" value="P:regulation of hematopoietic stem cell differentiation"/>
    <property type="evidence" value="ECO:0007669"/>
    <property type="project" value="Ensembl"/>
</dbReference>
<dbReference type="Ensembl" id="ENSACLT00000013832.2">
    <property type="protein sequence ID" value="ENSACLP00000013500.2"/>
    <property type="gene ID" value="ENSACLG00000009254.2"/>
</dbReference>
<feature type="region of interest" description="Disordered" evidence="1">
    <location>
        <begin position="681"/>
        <end position="708"/>
    </location>
</feature>